<dbReference type="KEGG" id="amus:LMH87_001168"/>
<evidence type="ECO:0000256" key="4">
    <source>
        <dbReference type="ARBA" id="ARBA00023002"/>
    </source>
</evidence>
<name>A0A9W8QIU2_AKAMU</name>
<evidence type="ECO:0000313" key="8">
    <source>
        <dbReference type="Proteomes" id="UP001144673"/>
    </source>
</evidence>
<feature type="domain" description="FAD-binding" evidence="5">
    <location>
        <begin position="206"/>
        <end position="419"/>
    </location>
</feature>
<dbReference type="Proteomes" id="UP001144673">
    <property type="component" value="Chromosome 6"/>
</dbReference>
<dbReference type="SUPFAM" id="SSF51905">
    <property type="entry name" value="FAD/NAD(P)-binding domain"/>
    <property type="match status" value="1"/>
</dbReference>
<sequence>MNSNSSTFESKTDVLIIGAGPAGLMAAWWMARCGIAARIVDKRGVKVINGHADGLRPRTEELFDSMGSGLMEKVNEEGYIFENLKTWIQDQDKKISRASVEKLMDDHVGDLPSPFLNITISQGRIERFLLDAIHELSEGRLHVERGVVAESLAYDPLLEPDHGAYPITINLRTLPDSEANPKPADGAFGGRDVLATANLPPDESQNGQAFNRTPDVVETVKARYLIGSDGAHSWLREQLGYRTEGSQTDSIWGVMDIVPMTNFPDIYYPCLVKGELGTLMVVPRERNLTRIYVPFPNDHASERFDRSSITLQRISDKAKKFFEPYEFDFTVCEWWSVYQVSQRVAERCGHPGNRMFLAGDAVHMHSPKVGLGMNTSMQDGFNLGWKIALAASGAVRAESALLDTYQAERLPVGQKLVRFDHSLFSSSGGLDPAEFRRRHTEFKEFAQGRRLEYPQSILIDKHASTQSVAAGLPVGESFKHAKILGHANSQLAWTTKVFKSDGRFRIVLMAGDVSVPGQMQRVEQFCARLEAEKLGDNGKATSLLHTRYQYPFKTSSNAAELSRSTAQHPHITYRHERAPMSCVSLVAIHTAIDAHDTLPLLAFPSALRGPFDPNYHGWDASRLFVDAPIHYDRYCDGLAYSRWGVDRLRGAVVVVRPDMHVGWVGELEDDGLERYFANLFK</sequence>
<dbReference type="Gene3D" id="3.50.50.60">
    <property type="entry name" value="FAD/NAD(P)-binding domain"/>
    <property type="match status" value="1"/>
</dbReference>
<dbReference type="PANTHER" id="PTHR43004:SF20">
    <property type="entry name" value="2-MONOOXYGENASE, PUTATIVE (AFU_ORTHOLOGUE AFUA_1G13660)-RELATED"/>
    <property type="match status" value="1"/>
</dbReference>
<comment type="caution">
    <text evidence="7">The sequence shown here is derived from an EMBL/GenBank/DDBJ whole genome shotgun (WGS) entry which is preliminary data.</text>
</comment>
<dbReference type="InterPro" id="IPR002938">
    <property type="entry name" value="FAD-bd"/>
</dbReference>
<reference evidence="7" key="1">
    <citation type="journal article" date="2023" name="Access Microbiol">
        <title>De-novo genome assembly for Akanthomyces muscarius, a biocontrol agent of insect agricultural pests.</title>
        <authorList>
            <person name="Erdos Z."/>
            <person name="Studholme D.J."/>
            <person name="Raymond B."/>
            <person name="Sharma M."/>
        </authorList>
    </citation>
    <scope>NUCLEOTIDE SEQUENCE</scope>
    <source>
        <strain evidence="7">Ve6</strain>
    </source>
</reference>
<keyword evidence="3" id="KW-0274">FAD</keyword>
<dbReference type="GO" id="GO:0071949">
    <property type="term" value="F:FAD binding"/>
    <property type="evidence" value="ECO:0007669"/>
    <property type="project" value="InterPro"/>
</dbReference>
<evidence type="ECO:0000256" key="2">
    <source>
        <dbReference type="ARBA" id="ARBA00022630"/>
    </source>
</evidence>
<dbReference type="InterPro" id="IPR036249">
    <property type="entry name" value="Thioredoxin-like_sf"/>
</dbReference>
<dbReference type="Pfam" id="PF07976">
    <property type="entry name" value="Phe_hydrox_dim"/>
    <property type="match status" value="1"/>
</dbReference>
<organism evidence="7 8">
    <name type="scientific">Akanthomyces muscarius</name>
    <name type="common">Entomopathogenic fungus</name>
    <name type="synonym">Lecanicillium muscarium</name>
    <dbReference type="NCBI Taxonomy" id="2231603"/>
    <lineage>
        <taxon>Eukaryota</taxon>
        <taxon>Fungi</taxon>
        <taxon>Dikarya</taxon>
        <taxon>Ascomycota</taxon>
        <taxon>Pezizomycotina</taxon>
        <taxon>Sordariomycetes</taxon>
        <taxon>Hypocreomycetidae</taxon>
        <taxon>Hypocreales</taxon>
        <taxon>Cordycipitaceae</taxon>
        <taxon>Akanthomyces</taxon>
    </lineage>
</organism>
<dbReference type="InterPro" id="IPR036188">
    <property type="entry name" value="FAD/NAD-bd_sf"/>
</dbReference>
<dbReference type="PRINTS" id="PR00420">
    <property type="entry name" value="RNGMNOXGNASE"/>
</dbReference>
<dbReference type="PANTHER" id="PTHR43004">
    <property type="entry name" value="TRK SYSTEM POTASSIUM UPTAKE PROTEIN"/>
    <property type="match status" value="1"/>
</dbReference>
<feature type="domain" description="FAD-binding" evidence="5">
    <location>
        <begin position="11"/>
        <end position="135"/>
    </location>
</feature>
<evidence type="ECO:0000313" key="7">
    <source>
        <dbReference type="EMBL" id="KAJ4155948.1"/>
    </source>
</evidence>
<evidence type="ECO:0008006" key="9">
    <source>
        <dbReference type="Google" id="ProtNLM"/>
    </source>
</evidence>
<dbReference type="GeneID" id="80888327"/>
<gene>
    <name evidence="7" type="ORF">LMH87_001168</name>
</gene>
<dbReference type="InterPro" id="IPR050641">
    <property type="entry name" value="RIFMO-like"/>
</dbReference>
<dbReference type="SUPFAM" id="SSF52833">
    <property type="entry name" value="Thioredoxin-like"/>
    <property type="match status" value="1"/>
</dbReference>
<dbReference type="GO" id="GO:0016709">
    <property type="term" value="F:oxidoreductase activity, acting on paired donors, with incorporation or reduction of molecular oxygen, NAD(P)H as one donor, and incorporation of one atom of oxygen"/>
    <property type="evidence" value="ECO:0007669"/>
    <property type="project" value="UniProtKB-ARBA"/>
</dbReference>
<evidence type="ECO:0000259" key="6">
    <source>
        <dbReference type="Pfam" id="PF07976"/>
    </source>
</evidence>
<dbReference type="EMBL" id="JAJHUN010000007">
    <property type="protein sequence ID" value="KAJ4155948.1"/>
    <property type="molecule type" value="Genomic_DNA"/>
</dbReference>
<evidence type="ECO:0000256" key="1">
    <source>
        <dbReference type="ARBA" id="ARBA00007801"/>
    </source>
</evidence>
<evidence type="ECO:0000256" key="3">
    <source>
        <dbReference type="ARBA" id="ARBA00022827"/>
    </source>
</evidence>
<keyword evidence="8" id="KW-1185">Reference proteome</keyword>
<dbReference type="InterPro" id="IPR012941">
    <property type="entry name" value="Phe_hydrox_C_dim_dom"/>
</dbReference>
<protein>
    <recommendedName>
        <fullName evidence="9">Phenol 2-monooxygenase</fullName>
    </recommendedName>
</protein>
<feature type="domain" description="Phenol hydroxylase-like C-terminal dimerisation" evidence="6">
    <location>
        <begin position="452"/>
        <end position="679"/>
    </location>
</feature>
<dbReference type="RefSeq" id="XP_056056072.1">
    <property type="nucleotide sequence ID" value="XM_056199202.1"/>
</dbReference>
<dbReference type="Pfam" id="PF01494">
    <property type="entry name" value="FAD_binding_3"/>
    <property type="match status" value="2"/>
</dbReference>
<dbReference type="Gene3D" id="3.40.30.20">
    <property type="match status" value="1"/>
</dbReference>
<keyword evidence="4" id="KW-0560">Oxidoreductase</keyword>
<comment type="similarity">
    <text evidence="1">Belongs to the PheA/TfdB FAD monooxygenase family.</text>
</comment>
<dbReference type="InterPro" id="IPR038220">
    <property type="entry name" value="PHOX_C_sf"/>
</dbReference>
<evidence type="ECO:0000259" key="5">
    <source>
        <dbReference type="Pfam" id="PF01494"/>
    </source>
</evidence>
<proteinExistence type="inferred from homology"/>
<accession>A0A9W8QIU2</accession>
<dbReference type="AlphaFoldDB" id="A0A9W8QIU2"/>
<dbReference type="SUPFAM" id="SSF54373">
    <property type="entry name" value="FAD-linked reductases, C-terminal domain"/>
    <property type="match status" value="1"/>
</dbReference>
<dbReference type="CDD" id="cd02979">
    <property type="entry name" value="PHOX_C"/>
    <property type="match status" value="1"/>
</dbReference>
<dbReference type="Gene3D" id="3.30.9.10">
    <property type="entry name" value="D-Amino Acid Oxidase, subunit A, domain 2"/>
    <property type="match status" value="1"/>
</dbReference>
<keyword evidence="2" id="KW-0285">Flavoprotein</keyword>